<sequence>MQQLAIGTGPEDCWTFHYIHGDRNARDEHGVPIPISEQEYYAYNMPYPATGARAKFGVQDKAGAIFITHCFSPTDTYPRLYGHAIAEHDLPQVRSLSDLLFAGWLTGSHPRNGQNPNLYGLKYIFMIDIVNRETVSVMKRALASRGKDRPSVWPGDDFNVADAEGQALLGTPNGKPIGYLLNQHKNDLGYQ</sequence>
<evidence type="ECO:0000313" key="1">
    <source>
        <dbReference type="EMBL" id="KAF1969637.1"/>
    </source>
</evidence>
<reference evidence="1" key="1">
    <citation type="journal article" date="2020" name="Stud. Mycol.">
        <title>101 Dothideomycetes genomes: a test case for predicting lifestyles and emergence of pathogens.</title>
        <authorList>
            <person name="Haridas S."/>
            <person name="Albert R."/>
            <person name="Binder M."/>
            <person name="Bloem J."/>
            <person name="Labutti K."/>
            <person name="Salamov A."/>
            <person name="Andreopoulos B."/>
            <person name="Baker S."/>
            <person name="Barry K."/>
            <person name="Bills G."/>
            <person name="Bluhm B."/>
            <person name="Cannon C."/>
            <person name="Castanera R."/>
            <person name="Culley D."/>
            <person name="Daum C."/>
            <person name="Ezra D."/>
            <person name="Gonzalez J."/>
            <person name="Henrissat B."/>
            <person name="Kuo A."/>
            <person name="Liang C."/>
            <person name="Lipzen A."/>
            <person name="Lutzoni F."/>
            <person name="Magnuson J."/>
            <person name="Mondo S."/>
            <person name="Nolan M."/>
            <person name="Ohm R."/>
            <person name="Pangilinan J."/>
            <person name="Park H.-J."/>
            <person name="Ramirez L."/>
            <person name="Alfaro M."/>
            <person name="Sun H."/>
            <person name="Tritt A."/>
            <person name="Yoshinaga Y."/>
            <person name="Zwiers L.-H."/>
            <person name="Turgeon B."/>
            <person name="Goodwin S."/>
            <person name="Spatafora J."/>
            <person name="Crous P."/>
            <person name="Grigoriev I."/>
        </authorList>
    </citation>
    <scope>NUCLEOTIDE SEQUENCE</scope>
    <source>
        <strain evidence="1">CBS 107.79</strain>
    </source>
</reference>
<proteinExistence type="predicted"/>
<dbReference type="Proteomes" id="UP000800036">
    <property type="component" value="Unassembled WGS sequence"/>
</dbReference>
<protein>
    <submittedName>
        <fullName evidence="1">Uncharacterized protein</fullName>
    </submittedName>
</protein>
<keyword evidence="2" id="KW-1185">Reference proteome</keyword>
<accession>A0A6A5V8K2</accession>
<gene>
    <name evidence="1" type="ORF">BU23DRAFT_476177</name>
</gene>
<dbReference type="AlphaFoldDB" id="A0A6A5V8K2"/>
<dbReference type="EMBL" id="ML976707">
    <property type="protein sequence ID" value="KAF1969637.1"/>
    <property type="molecule type" value="Genomic_DNA"/>
</dbReference>
<dbReference type="OrthoDB" id="5337308at2759"/>
<evidence type="ECO:0000313" key="2">
    <source>
        <dbReference type="Proteomes" id="UP000800036"/>
    </source>
</evidence>
<name>A0A6A5V8K2_9PLEO</name>
<organism evidence="1 2">
    <name type="scientific">Bimuria novae-zelandiae CBS 107.79</name>
    <dbReference type="NCBI Taxonomy" id="1447943"/>
    <lineage>
        <taxon>Eukaryota</taxon>
        <taxon>Fungi</taxon>
        <taxon>Dikarya</taxon>
        <taxon>Ascomycota</taxon>
        <taxon>Pezizomycotina</taxon>
        <taxon>Dothideomycetes</taxon>
        <taxon>Pleosporomycetidae</taxon>
        <taxon>Pleosporales</taxon>
        <taxon>Massarineae</taxon>
        <taxon>Didymosphaeriaceae</taxon>
        <taxon>Bimuria</taxon>
    </lineage>
</organism>